<dbReference type="InterPro" id="IPR004963">
    <property type="entry name" value="PAE/NOTUM"/>
</dbReference>
<accession>A0A453CH17</accession>
<dbReference type="GO" id="GO:0071555">
    <property type="term" value="P:cell wall organization"/>
    <property type="evidence" value="ECO:0007669"/>
    <property type="project" value="UniProtKB-KW"/>
</dbReference>
<comment type="similarity">
    <text evidence="3 5">Belongs to the pectinacetylesterase family.</text>
</comment>
<dbReference type="Gramene" id="AET2Gv20843800.7">
    <property type="protein sequence ID" value="AET2Gv20843800.7"/>
    <property type="gene ID" value="AET2Gv20843800"/>
</dbReference>
<evidence type="ECO:0000313" key="7">
    <source>
        <dbReference type="Proteomes" id="UP000015105"/>
    </source>
</evidence>
<keyword evidence="4 5" id="KW-0134">Cell wall</keyword>
<evidence type="ECO:0000256" key="5">
    <source>
        <dbReference type="RuleBase" id="RU363114"/>
    </source>
</evidence>
<comment type="subcellular location">
    <subcellularLocation>
        <location evidence="2 5">Secreted</location>
        <location evidence="2 5">Cell wall</location>
    </subcellularLocation>
</comment>
<dbReference type="AlphaFoldDB" id="A0A453CH17"/>
<evidence type="ECO:0000256" key="4">
    <source>
        <dbReference type="ARBA" id="ARBA00022512"/>
    </source>
</evidence>
<reference evidence="6" key="5">
    <citation type="journal article" date="2021" name="G3 (Bethesda)">
        <title>Aegilops tauschii genome assembly Aet v5.0 features greater sequence contiguity and improved annotation.</title>
        <authorList>
            <person name="Wang L."/>
            <person name="Zhu T."/>
            <person name="Rodriguez J.C."/>
            <person name="Deal K.R."/>
            <person name="Dubcovsky J."/>
            <person name="McGuire P.E."/>
            <person name="Lux T."/>
            <person name="Spannagl M."/>
            <person name="Mayer K.F.X."/>
            <person name="Baldrich P."/>
            <person name="Meyers B.C."/>
            <person name="Huo N."/>
            <person name="Gu Y.Q."/>
            <person name="Zhou H."/>
            <person name="Devos K.M."/>
            <person name="Bennetzen J.L."/>
            <person name="Unver T."/>
            <person name="Budak H."/>
            <person name="Gulick P.J."/>
            <person name="Galiba G."/>
            <person name="Kalapos B."/>
            <person name="Nelson D.R."/>
            <person name="Li P."/>
            <person name="You F.M."/>
            <person name="Luo M.C."/>
            <person name="Dvorak J."/>
        </authorList>
    </citation>
    <scope>NUCLEOTIDE SEQUENCE [LARGE SCALE GENOMIC DNA]</scope>
    <source>
        <strain evidence="6">cv. AL8/78</strain>
    </source>
</reference>
<evidence type="ECO:0000256" key="3">
    <source>
        <dbReference type="ARBA" id="ARBA00005784"/>
    </source>
</evidence>
<dbReference type="EnsemblPlants" id="AET2Gv20843800.7">
    <property type="protein sequence ID" value="AET2Gv20843800.7"/>
    <property type="gene ID" value="AET2Gv20843800"/>
</dbReference>
<keyword evidence="5" id="KW-0378">Hydrolase</keyword>
<dbReference type="GO" id="GO:0009505">
    <property type="term" value="C:plant-type cell wall"/>
    <property type="evidence" value="ECO:0007669"/>
    <property type="project" value="TreeGrafter"/>
</dbReference>
<reference evidence="6" key="3">
    <citation type="journal article" date="2017" name="Nature">
        <title>Genome sequence of the progenitor of the wheat D genome Aegilops tauschii.</title>
        <authorList>
            <person name="Luo M.C."/>
            <person name="Gu Y.Q."/>
            <person name="Puiu D."/>
            <person name="Wang H."/>
            <person name="Twardziok S.O."/>
            <person name="Deal K.R."/>
            <person name="Huo N."/>
            <person name="Zhu T."/>
            <person name="Wang L."/>
            <person name="Wang Y."/>
            <person name="McGuire P.E."/>
            <person name="Liu S."/>
            <person name="Long H."/>
            <person name="Ramasamy R.K."/>
            <person name="Rodriguez J.C."/>
            <person name="Van S.L."/>
            <person name="Yuan L."/>
            <person name="Wang Z."/>
            <person name="Xia Z."/>
            <person name="Xiao L."/>
            <person name="Anderson O.D."/>
            <person name="Ouyang S."/>
            <person name="Liang Y."/>
            <person name="Zimin A.V."/>
            <person name="Pertea G."/>
            <person name="Qi P."/>
            <person name="Bennetzen J.L."/>
            <person name="Dai X."/>
            <person name="Dawson M.W."/>
            <person name="Muller H.G."/>
            <person name="Kugler K."/>
            <person name="Rivarola-Duarte L."/>
            <person name="Spannagl M."/>
            <person name="Mayer K.F.X."/>
            <person name="Lu F.H."/>
            <person name="Bevan M.W."/>
            <person name="Leroy P."/>
            <person name="Li P."/>
            <person name="You F.M."/>
            <person name="Sun Q."/>
            <person name="Liu Z."/>
            <person name="Lyons E."/>
            <person name="Wicker T."/>
            <person name="Salzberg S.L."/>
            <person name="Devos K.M."/>
            <person name="Dvorak J."/>
        </authorList>
    </citation>
    <scope>NUCLEOTIDE SEQUENCE [LARGE SCALE GENOMIC DNA]</scope>
    <source>
        <strain evidence="6">cv. AL8/78</strain>
    </source>
</reference>
<dbReference type="PANTHER" id="PTHR21562:SF95">
    <property type="entry name" value="PECTIN ACETYLESTERASE"/>
    <property type="match status" value="1"/>
</dbReference>
<dbReference type="EC" id="3.1.1.-" evidence="5"/>
<evidence type="ECO:0000313" key="6">
    <source>
        <dbReference type="EnsemblPlants" id="AET2Gv20843800.7"/>
    </source>
</evidence>
<evidence type="ECO:0000256" key="2">
    <source>
        <dbReference type="ARBA" id="ARBA00004191"/>
    </source>
</evidence>
<name>A0A453CH17_AEGTS</name>
<evidence type="ECO:0000256" key="1">
    <source>
        <dbReference type="ARBA" id="ARBA00003534"/>
    </source>
</evidence>
<proteinExistence type="inferred from homology"/>
<dbReference type="GO" id="GO:0052793">
    <property type="term" value="F:pectin acetylesterase activity"/>
    <property type="evidence" value="ECO:0007669"/>
    <property type="project" value="TreeGrafter"/>
</dbReference>
<dbReference type="PANTHER" id="PTHR21562">
    <property type="entry name" value="NOTUM-RELATED"/>
    <property type="match status" value="1"/>
</dbReference>
<keyword evidence="7" id="KW-1185">Reference proteome</keyword>
<protein>
    <recommendedName>
        <fullName evidence="5">Pectin acetylesterase</fullName>
        <ecNumber evidence="5">3.1.1.-</ecNumber>
    </recommendedName>
</protein>
<reference evidence="7" key="1">
    <citation type="journal article" date="2014" name="Science">
        <title>Ancient hybridizations among the ancestral genomes of bread wheat.</title>
        <authorList>
            <consortium name="International Wheat Genome Sequencing Consortium,"/>
            <person name="Marcussen T."/>
            <person name="Sandve S.R."/>
            <person name="Heier L."/>
            <person name="Spannagl M."/>
            <person name="Pfeifer M."/>
            <person name="Jakobsen K.S."/>
            <person name="Wulff B.B."/>
            <person name="Steuernagel B."/>
            <person name="Mayer K.F."/>
            <person name="Olsen O.A."/>
        </authorList>
    </citation>
    <scope>NUCLEOTIDE SEQUENCE [LARGE SCALE GENOMIC DNA]</scope>
    <source>
        <strain evidence="7">cv. AL8/78</strain>
    </source>
</reference>
<comment type="function">
    <text evidence="1 5">Hydrolyzes acetyl esters in homogalacturonan regions of pectin. In type I primary cell wall, galacturonic acid residues of pectin can be acetylated at the O-2 and O-3 positions. Decreasing the degree of acetylation of pectin gels in vitro alters their physical properties.</text>
</comment>
<keyword evidence="5" id="KW-0961">Cell wall biogenesis/degradation</keyword>
<reference evidence="7" key="2">
    <citation type="journal article" date="2017" name="Nat. Plants">
        <title>The Aegilops tauschii genome reveals multiple impacts of transposons.</title>
        <authorList>
            <person name="Zhao G."/>
            <person name="Zou C."/>
            <person name="Li K."/>
            <person name="Wang K."/>
            <person name="Li T."/>
            <person name="Gao L."/>
            <person name="Zhang X."/>
            <person name="Wang H."/>
            <person name="Yang Z."/>
            <person name="Liu X."/>
            <person name="Jiang W."/>
            <person name="Mao L."/>
            <person name="Kong X."/>
            <person name="Jiao Y."/>
            <person name="Jia J."/>
        </authorList>
    </citation>
    <scope>NUCLEOTIDE SEQUENCE [LARGE SCALE GENOMIC DNA]</scope>
    <source>
        <strain evidence="7">cv. AL8/78</strain>
    </source>
</reference>
<organism evidence="6 7">
    <name type="scientific">Aegilops tauschii subsp. strangulata</name>
    <name type="common">Goatgrass</name>
    <dbReference type="NCBI Taxonomy" id="200361"/>
    <lineage>
        <taxon>Eukaryota</taxon>
        <taxon>Viridiplantae</taxon>
        <taxon>Streptophyta</taxon>
        <taxon>Embryophyta</taxon>
        <taxon>Tracheophyta</taxon>
        <taxon>Spermatophyta</taxon>
        <taxon>Magnoliopsida</taxon>
        <taxon>Liliopsida</taxon>
        <taxon>Poales</taxon>
        <taxon>Poaceae</taxon>
        <taxon>BOP clade</taxon>
        <taxon>Pooideae</taxon>
        <taxon>Triticodae</taxon>
        <taxon>Triticeae</taxon>
        <taxon>Triticinae</taxon>
        <taxon>Aegilops</taxon>
    </lineage>
</organism>
<reference evidence="6" key="4">
    <citation type="submission" date="2019-03" db="UniProtKB">
        <authorList>
            <consortium name="EnsemblPlants"/>
        </authorList>
    </citation>
    <scope>IDENTIFICATION</scope>
</reference>
<keyword evidence="5" id="KW-0964">Secreted</keyword>
<dbReference type="Pfam" id="PF03283">
    <property type="entry name" value="PAE"/>
    <property type="match status" value="1"/>
</dbReference>
<dbReference type="Proteomes" id="UP000015105">
    <property type="component" value="Chromosome 2D"/>
</dbReference>
<sequence length="190" mass="20809">RANEMYGVPSTYDMCIFHADFYNWNRVKIRYCDSASFAGDAFDKGTGLYFRGQRIWEEAIRHLLSIGMASADRALLTGCSAGGLAAILHCDQFGAFFAGRSTTVKCLADAGLFLDAVDVSGGRSLRSYYGDIVAMQGVAPHLPPTCTDHLDATSVLLPSEYNRQHQDAHLLAQRSLRRLADRGKPGPKQS</sequence>